<gene>
    <name evidence="1" type="ORF">PAC_04743</name>
</gene>
<keyword evidence="2" id="KW-1185">Reference proteome</keyword>
<name>A0A1L7WQ16_9HELO</name>
<evidence type="ECO:0000313" key="2">
    <source>
        <dbReference type="Proteomes" id="UP000184330"/>
    </source>
</evidence>
<accession>A0A1L7WQ16</accession>
<dbReference type="Proteomes" id="UP000184330">
    <property type="component" value="Unassembled WGS sequence"/>
</dbReference>
<dbReference type="EMBL" id="FJOG01000005">
    <property type="protein sequence ID" value="CZR54859.1"/>
    <property type="molecule type" value="Genomic_DNA"/>
</dbReference>
<evidence type="ECO:0000313" key="1">
    <source>
        <dbReference type="EMBL" id="CZR54859.1"/>
    </source>
</evidence>
<dbReference type="AlphaFoldDB" id="A0A1L7WQ16"/>
<proteinExistence type="predicted"/>
<organism evidence="1 2">
    <name type="scientific">Phialocephala subalpina</name>
    <dbReference type="NCBI Taxonomy" id="576137"/>
    <lineage>
        <taxon>Eukaryota</taxon>
        <taxon>Fungi</taxon>
        <taxon>Dikarya</taxon>
        <taxon>Ascomycota</taxon>
        <taxon>Pezizomycotina</taxon>
        <taxon>Leotiomycetes</taxon>
        <taxon>Helotiales</taxon>
        <taxon>Mollisiaceae</taxon>
        <taxon>Phialocephala</taxon>
        <taxon>Phialocephala fortinii species complex</taxon>
    </lineage>
</organism>
<protein>
    <submittedName>
        <fullName evidence="1">Uncharacterized protein</fullName>
    </submittedName>
</protein>
<sequence>MPGVSVEVLTVWVRALKRRPAAATEGHTAKKVMSPAHHGIEGPARLFGPSKKARPYEASAVPFETAIPLPAEPLRSSHGGGHLDTVDVQQSKAYENKLPNTNPKSPIAAKNLVRITLPKKLEGAPLIGSDLDTHLHQSKVFLDEAAKKIQRTTSLRHKKLPSHYST</sequence>
<reference evidence="1 2" key="1">
    <citation type="submission" date="2016-03" db="EMBL/GenBank/DDBJ databases">
        <authorList>
            <person name="Ploux O."/>
        </authorList>
    </citation>
    <scope>NUCLEOTIDE SEQUENCE [LARGE SCALE GENOMIC DNA]</scope>
    <source>
        <strain evidence="1 2">UAMH 11012</strain>
    </source>
</reference>